<evidence type="ECO:0000256" key="2">
    <source>
        <dbReference type="ARBA" id="ARBA00022723"/>
    </source>
</evidence>
<dbReference type="AlphaFoldDB" id="A0A0D2K680"/>
<feature type="compositionally biased region" description="Acidic residues" evidence="9">
    <location>
        <begin position="220"/>
        <end position="232"/>
    </location>
</feature>
<dbReference type="RefSeq" id="XP_016632822.1">
    <property type="nucleotide sequence ID" value="XM_016775663.1"/>
</dbReference>
<feature type="compositionally biased region" description="Polar residues" evidence="9">
    <location>
        <begin position="233"/>
        <end position="255"/>
    </location>
</feature>
<dbReference type="PROSITE" id="PS00028">
    <property type="entry name" value="ZINC_FINGER_C2H2_1"/>
    <property type="match status" value="2"/>
</dbReference>
<protein>
    <recommendedName>
        <fullName evidence="10">C2H2-type domain-containing protein</fullName>
    </recommendedName>
</protein>
<dbReference type="STRING" id="1442371.A0A0D2K680"/>
<feature type="compositionally biased region" description="Low complexity" evidence="9">
    <location>
        <begin position="403"/>
        <end position="415"/>
    </location>
</feature>
<dbReference type="SUPFAM" id="SSF57667">
    <property type="entry name" value="beta-beta-alpha zinc fingers"/>
    <property type="match status" value="1"/>
</dbReference>
<evidence type="ECO:0000256" key="1">
    <source>
        <dbReference type="ARBA" id="ARBA00004123"/>
    </source>
</evidence>
<evidence type="ECO:0000256" key="9">
    <source>
        <dbReference type="SAM" id="MobiDB-lite"/>
    </source>
</evidence>
<evidence type="ECO:0000259" key="10">
    <source>
        <dbReference type="PROSITE" id="PS50157"/>
    </source>
</evidence>
<dbReference type="InterPro" id="IPR051061">
    <property type="entry name" value="Zinc_finger_trans_reg"/>
</dbReference>
<keyword evidence="3 8" id="KW-0863">Zinc-finger</keyword>
<sequence>MSENQSRPRQSVSKPMWPARSNVYPALPHSPVARAGSDSLFQAFVSIPDEGGASASASALHSAYSTDSVLTGLQTPLSAMSSSCDHIPRRFFPPSDAHFRDYTGSFDSYAFQHIQGGSQYSFSSPGSSLPPRFVDSSSVDINGVPSHQTATGPWTHLAATEGTPPPLPGISASDEPGLPPQHLRTPVHNRAYSSASAQKSLGDSGYETRSRKSQQHEVDSVTEEQTEMDEQDMSNTPVPLTLSHSYPPSNYTTVAPRSLEPVPSESGQSAAHPPHQRNKDLGCSECKYVGKTRSDLKKHSARHKREHKCQFVECVRSTKGFATINDLDRHLKTVHKINNRNSRSFKCFADGCPKREKEWPRLDNFKQHLRKMHEDQNMKTLLQRSNEWYEQRRQQEQADETASVSASMPSRSSHSLLPAQEQFPASDRKYPDPSSVFNPNVPETLQMSRSLSHSDPVIDQALSRPLGPAHPMSQQNQSRFISTTTHSWSLQQQRGGLTNLDTNNLSSPPAHMQRARSQADISRFQDFSQLASDFSNQRVNYQISSRPSRNSFDAATAATRMNSSFGYGPTGRSKRPNTIAVLDLDLDRMADFISPQELPHDRQDLGGSQEEYLGFVGSSTNPAIADNGPGPSPHQGYQVNIIQPDNTPKSGLQKAIEDEIRSFLELHCPNGGNDEEILNQFRLTLHSSDGMTSCAASSVGPVSRTTDAELSAGFRLPLTKATQFPCQYQGCTKVMQRQSDLNKHMKRHWKPYGCVFDGCTKAFGSKDDWKRHEQNQHEQQECWLCDKCSMVFFHDSSNYIKHMQEAHSVSRPEEHAKHRRIARNYQGRFWCGFCQDIIKHVKTDVDAITYRFSHIADHFMKEHRSSNDWIELTGNGKTKGALKEEKKQAEGIQEEEDDVFDASQTACEATQSSPSQQSGFSEAHQPFSTQAVNPSSTQQELSSTDHMRGTRVMFQTTEMRTPIQSQSQGQDRNSDSHRRRQQRHAEFFSCCQCGVTQSYSLSKRCMDLACQHQFCDNCILAAPDTDFISFPGDYDN</sequence>
<feature type="domain" description="C2H2-type" evidence="10">
    <location>
        <begin position="752"/>
        <end position="782"/>
    </location>
</feature>
<reference evidence="11 12" key="1">
    <citation type="submission" date="2015-01" db="EMBL/GenBank/DDBJ databases">
        <title>The Genome Sequence of Fonsecaea multimorphosa CBS 102226.</title>
        <authorList>
            <consortium name="The Broad Institute Genomics Platform"/>
            <person name="Cuomo C."/>
            <person name="de Hoog S."/>
            <person name="Gorbushina A."/>
            <person name="Stielow B."/>
            <person name="Teixiera M."/>
            <person name="Abouelleil A."/>
            <person name="Chapman S.B."/>
            <person name="Priest M."/>
            <person name="Young S.K."/>
            <person name="Wortman J."/>
            <person name="Nusbaum C."/>
            <person name="Birren B."/>
        </authorList>
    </citation>
    <scope>NUCLEOTIDE SEQUENCE [LARGE SCALE GENOMIC DNA]</scope>
    <source>
        <strain evidence="11 12">CBS 102226</strain>
    </source>
</reference>
<dbReference type="SMART" id="SM00355">
    <property type="entry name" value="ZnF_C2H2"/>
    <property type="match status" value="6"/>
</dbReference>
<evidence type="ECO:0000256" key="6">
    <source>
        <dbReference type="ARBA" id="ARBA00023163"/>
    </source>
</evidence>
<gene>
    <name evidence="11" type="ORF">Z520_05159</name>
</gene>
<dbReference type="Gene3D" id="3.30.160.60">
    <property type="entry name" value="Classic Zinc Finger"/>
    <property type="match status" value="3"/>
</dbReference>
<accession>A0A0D2K680</accession>
<feature type="region of interest" description="Disordered" evidence="9">
    <location>
        <begin position="1"/>
        <end position="20"/>
    </location>
</feature>
<feature type="compositionally biased region" description="Polar residues" evidence="9">
    <location>
        <begin position="953"/>
        <end position="971"/>
    </location>
</feature>
<proteinExistence type="predicted"/>
<dbReference type="InterPro" id="IPR036236">
    <property type="entry name" value="Znf_C2H2_sf"/>
</dbReference>
<dbReference type="PANTHER" id="PTHR46179:SF13">
    <property type="entry name" value="C2H2-TYPE DOMAIN-CONTAINING PROTEIN"/>
    <property type="match status" value="1"/>
</dbReference>
<dbReference type="GO" id="GO:0008270">
    <property type="term" value="F:zinc ion binding"/>
    <property type="evidence" value="ECO:0007669"/>
    <property type="project" value="UniProtKB-KW"/>
</dbReference>
<dbReference type="OrthoDB" id="6077919at2759"/>
<feature type="compositionally biased region" description="Polar residues" evidence="9">
    <location>
        <begin position="1"/>
        <end position="13"/>
    </location>
</feature>
<dbReference type="PANTHER" id="PTHR46179">
    <property type="entry name" value="ZINC FINGER PROTEIN"/>
    <property type="match status" value="1"/>
</dbReference>
<comment type="subcellular location">
    <subcellularLocation>
        <location evidence="1">Nucleus</location>
    </subcellularLocation>
</comment>
<dbReference type="GO" id="GO:0005634">
    <property type="term" value="C:nucleus"/>
    <property type="evidence" value="ECO:0007669"/>
    <property type="project" value="UniProtKB-SubCell"/>
</dbReference>
<evidence type="ECO:0000256" key="8">
    <source>
        <dbReference type="PROSITE-ProRule" id="PRU00042"/>
    </source>
</evidence>
<feature type="region of interest" description="Disordered" evidence="9">
    <location>
        <begin position="142"/>
        <end position="282"/>
    </location>
</feature>
<evidence type="ECO:0000256" key="7">
    <source>
        <dbReference type="ARBA" id="ARBA00023242"/>
    </source>
</evidence>
<keyword evidence="12" id="KW-1185">Reference proteome</keyword>
<evidence type="ECO:0000256" key="3">
    <source>
        <dbReference type="ARBA" id="ARBA00022771"/>
    </source>
</evidence>
<feature type="compositionally biased region" description="Polar residues" evidence="9">
    <location>
        <begin position="142"/>
        <end position="152"/>
    </location>
</feature>
<keyword evidence="4" id="KW-0862">Zinc</keyword>
<feature type="compositionally biased region" description="Basic and acidic residues" evidence="9">
    <location>
        <begin position="206"/>
        <end position="219"/>
    </location>
</feature>
<feature type="domain" description="C2H2-type" evidence="10">
    <location>
        <begin position="724"/>
        <end position="748"/>
    </location>
</feature>
<evidence type="ECO:0000256" key="5">
    <source>
        <dbReference type="ARBA" id="ARBA00023015"/>
    </source>
</evidence>
<name>A0A0D2K680_9EURO</name>
<dbReference type="GeneID" id="27710905"/>
<keyword evidence="7" id="KW-0539">Nucleus</keyword>
<feature type="region of interest" description="Disordered" evidence="9">
    <location>
        <begin position="389"/>
        <end position="441"/>
    </location>
</feature>
<dbReference type="InterPro" id="IPR013087">
    <property type="entry name" value="Znf_C2H2_type"/>
</dbReference>
<evidence type="ECO:0000313" key="12">
    <source>
        <dbReference type="Proteomes" id="UP000053411"/>
    </source>
</evidence>
<dbReference type="EMBL" id="KN848070">
    <property type="protein sequence ID" value="KIX98699.1"/>
    <property type="molecule type" value="Genomic_DNA"/>
</dbReference>
<feature type="compositionally biased region" description="Polar residues" evidence="9">
    <location>
        <begin position="191"/>
        <end position="201"/>
    </location>
</feature>
<dbReference type="GO" id="GO:0006357">
    <property type="term" value="P:regulation of transcription by RNA polymerase II"/>
    <property type="evidence" value="ECO:0007669"/>
    <property type="project" value="TreeGrafter"/>
</dbReference>
<evidence type="ECO:0000313" key="11">
    <source>
        <dbReference type="EMBL" id="KIX98699.1"/>
    </source>
</evidence>
<feature type="compositionally biased region" description="Polar residues" evidence="9">
    <location>
        <begin position="902"/>
        <end position="942"/>
    </location>
</feature>
<dbReference type="Proteomes" id="UP000053411">
    <property type="component" value="Unassembled WGS sequence"/>
</dbReference>
<dbReference type="VEuPathDB" id="FungiDB:Z520_05159"/>
<evidence type="ECO:0000256" key="4">
    <source>
        <dbReference type="ARBA" id="ARBA00022833"/>
    </source>
</evidence>
<feature type="region of interest" description="Disordered" evidence="9">
    <location>
        <begin position="871"/>
        <end position="979"/>
    </location>
</feature>
<organism evidence="11 12">
    <name type="scientific">Fonsecaea multimorphosa CBS 102226</name>
    <dbReference type="NCBI Taxonomy" id="1442371"/>
    <lineage>
        <taxon>Eukaryota</taxon>
        <taxon>Fungi</taxon>
        <taxon>Dikarya</taxon>
        <taxon>Ascomycota</taxon>
        <taxon>Pezizomycotina</taxon>
        <taxon>Eurotiomycetes</taxon>
        <taxon>Chaetothyriomycetidae</taxon>
        <taxon>Chaetothyriales</taxon>
        <taxon>Herpotrichiellaceae</taxon>
        <taxon>Fonsecaea</taxon>
    </lineage>
</organism>
<dbReference type="PROSITE" id="PS50157">
    <property type="entry name" value="ZINC_FINGER_C2H2_2"/>
    <property type="match status" value="2"/>
</dbReference>
<keyword evidence="2" id="KW-0479">Metal-binding</keyword>
<keyword evidence="6" id="KW-0804">Transcription</keyword>
<keyword evidence="5" id="KW-0805">Transcription regulation</keyword>